<reference evidence="1" key="1">
    <citation type="journal article" date="2023" name="Comput. Struct. Biotechnol. J.">
        <title>Discovery of a novel marine Bacteroidetes with a rich repertoire of carbohydrate-active enzymes.</title>
        <authorList>
            <person name="Chen B."/>
            <person name="Liu G."/>
            <person name="Chen Q."/>
            <person name="Wang H."/>
            <person name="Liu L."/>
            <person name="Tang K."/>
        </authorList>
    </citation>
    <scope>NUCLEOTIDE SEQUENCE</scope>
    <source>
        <strain evidence="1">TK19036</strain>
    </source>
</reference>
<organism evidence="1">
    <name type="scientific">Roseihalotalea indica</name>
    <dbReference type="NCBI Taxonomy" id="2867963"/>
    <lineage>
        <taxon>Bacteria</taxon>
        <taxon>Pseudomonadati</taxon>
        <taxon>Bacteroidota</taxon>
        <taxon>Cytophagia</taxon>
        <taxon>Cytophagales</taxon>
        <taxon>Catalimonadaceae</taxon>
        <taxon>Roseihalotalea</taxon>
    </lineage>
</organism>
<dbReference type="AlphaFoldDB" id="A0AA49GJX5"/>
<dbReference type="GO" id="GO:0005975">
    <property type="term" value="P:carbohydrate metabolic process"/>
    <property type="evidence" value="ECO:0007669"/>
    <property type="project" value="InterPro"/>
</dbReference>
<sequence length="391" mass="45491">MKISALQFLINLGEECINDPFKYLQAGHNGPYHHPETLLRNQGHWIVTLGQLYKWTGEEKYKLQLEKWSPVLVSGKVRPYGYSFHHRDVPGKDRCNGLVGQAWTFEALITAAEILGDDRYTDRAIEVFQQHVFNEQYGLWNIVEIDGAILPIDNAFNHQLWFAASISPLRQKNKAVAKKIDIFLDSLWENLSLLDSGLIYHELERVLEDPYQKEKIESSSFKVKHHFKQVLQQLGLLEKPLTPAQKKVLLWDKMKCKSIGYQAFNVYAFTMLKQAYPEHEIWNHPKTQKIADYLLSSEYKEGVEGNKFSFAYNPPGFEIPYVFSEFLMHTGMEDVIAQSQCWLQRQIDLTYDSEAKLFNKTTEDIYTLTARVYELSRAPKEFLEKISLNIN</sequence>
<accession>A0AA49GJX5</accession>
<dbReference type="InterPro" id="IPR008928">
    <property type="entry name" value="6-hairpin_glycosidase_sf"/>
</dbReference>
<name>A0AA49GJX5_9BACT</name>
<reference evidence="1" key="2">
    <citation type="journal article" date="2024" name="Antonie Van Leeuwenhoek">
        <title>Roseihalotalea indica gen. nov., sp. nov., a halophilic Bacteroidetes from mesopelagic Southwest Indian Ocean with higher carbohydrate metabolic potential.</title>
        <authorList>
            <person name="Chen B."/>
            <person name="Zhang M."/>
            <person name="Lin D."/>
            <person name="Ye J."/>
            <person name="Tang K."/>
        </authorList>
    </citation>
    <scope>NUCLEOTIDE SEQUENCE</scope>
    <source>
        <strain evidence="1">TK19036</strain>
    </source>
</reference>
<evidence type="ECO:0000313" key="1">
    <source>
        <dbReference type="EMBL" id="WKN34683.1"/>
    </source>
</evidence>
<dbReference type="EMBL" id="CP120682">
    <property type="protein sequence ID" value="WKN34683.1"/>
    <property type="molecule type" value="Genomic_DNA"/>
</dbReference>
<protein>
    <submittedName>
        <fullName evidence="1">Uncharacterized protein</fullName>
    </submittedName>
</protein>
<proteinExistence type="predicted"/>
<dbReference type="SUPFAM" id="SSF48208">
    <property type="entry name" value="Six-hairpin glycosidases"/>
    <property type="match status" value="1"/>
</dbReference>
<gene>
    <name evidence="1" type="ORF">K4G66_20120</name>
</gene>